<reference evidence="16 17" key="1">
    <citation type="submission" date="2017-09" db="EMBL/GenBank/DDBJ databases">
        <title>Sphingomonas ginsenosidimutans KACC 14949, whole genome shotgun sequence.</title>
        <authorList>
            <person name="Feng G."/>
            <person name="Zhu H."/>
        </authorList>
    </citation>
    <scope>NUCLEOTIDE SEQUENCE [LARGE SCALE GENOMIC DNA]</scope>
    <source>
        <strain evidence="16 17">KACC 14949</strain>
    </source>
</reference>
<evidence type="ECO:0000256" key="7">
    <source>
        <dbReference type="ARBA" id="ARBA00023136"/>
    </source>
</evidence>
<dbReference type="Pfam" id="PF00593">
    <property type="entry name" value="TonB_dep_Rec_b-barrel"/>
    <property type="match status" value="1"/>
</dbReference>
<dbReference type="InterPro" id="IPR012910">
    <property type="entry name" value="Plug_dom"/>
</dbReference>
<dbReference type="InterPro" id="IPR010917">
    <property type="entry name" value="TonB_rcpt_CS"/>
</dbReference>
<dbReference type="InterPro" id="IPR037066">
    <property type="entry name" value="Plug_dom_sf"/>
</dbReference>
<evidence type="ECO:0000259" key="14">
    <source>
        <dbReference type="Pfam" id="PF00593"/>
    </source>
</evidence>
<dbReference type="EMBL" id="NWVD01000001">
    <property type="protein sequence ID" value="PCG10356.1"/>
    <property type="molecule type" value="Genomic_DNA"/>
</dbReference>
<keyword evidence="17" id="KW-1185">Reference proteome</keyword>
<dbReference type="PROSITE" id="PS01156">
    <property type="entry name" value="TONB_DEPENDENT_REC_2"/>
    <property type="match status" value="1"/>
</dbReference>
<dbReference type="GO" id="GO:0009279">
    <property type="term" value="C:cell outer membrane"/>
    <property type="evidence" value="ECO:0007669"/>
    <property type="project" value="UniProtKB-SubCell"/>
</dbReference>
<dbReference type="InterPro" id="IPR000531">
    <property type="entry name" value="Beta-barrel_TonB"/>
</dbReference>
<evidence type="ECO:0000256" key="13">
    <source>
        <dbReference type="SAM" id="SignalP"/>
    </source>
</evidence>
<dbReference type="Gene3D" id="2.40.170.20">
    <property type="entry name" value="TonB-dependent receptor, beta-barrel domain"/>
    <property type="match status" value="1"/>
</dbReference>
<evidence type="ECO:0000256" key="5">
    <source>
        <dbReference type="ARBA" id="ARBA00022729"/>
    </source>
</evidence>
<evidence type="ECO:0000256" key="1">
    <source>
        <dbReference type="ARBA" id="ARBA00004571"/>
    </source>
</evidence>
<keyword evidence="3 9" id="KW-1134">Transmembrane beta strand</keyword>
<sequence>MLNVYRSRLLASTLLVGAAVIAHPALAQTADPASQPKTGVQSTDPSAPAAGISSQESAPPAGDNSTGDIVVTGTLIRNPNLISSSPVSVIGAEEQALRQRNTAEELLRDLPGVAPSIGSAVNNGNGGAAYVDLRGLGNFRNVVLLDGTRITPASSVGRVDLNNIPLALVQRTDVLTGGAATTYGADAVSGVVNFITRSDFSGMELNVSNGITERGDGASFRADLTLGANFDDGRGNAVVSFGYQDVDPVYQGARNFSRNNYTSTSGGRGGSGTTVPGRFTLPAAYNTIDPSTGSLRPYVGSTDGFNFNPYNIFQTPFKRYNIYAAGHYDVSDKVQVYGRGLFSKNTVSTIIAPSGIFGQLLTIPVSNPYLPAAARAQFCANNDFDPNTAGIQTLTAAQCAAAATATSPNDPNFRSFTTTVGRRTTEVGPRLSDYVTTVFDYRAGVKLGITDSISLDISGAYGESENRQTQQNYVLISRLRTAVYTTSTTSCNLGASPAVLNPNPALPPLANAGAGTNAGTGCVPVNIFGADGSILPNQVPYLTAAAITSQNTSLAQARALLSGDLGASLPWASEPIGFAVGAEYRKYTASQFADTLSQTAGELGGAGGAVPNFTGSYDVKEGYAEVIAPLVSDQPFFHSLTIEGGVRYSSYKVKAAGNPSYDTWTYKGGGSWEPASGIKVRGNYQRAVRAPNIAELFSPLNTGLTTLAVDPCRTTATYAGPVGNANLAAVCLAQGAPASTIGAIRNPTANQADVTTSGTTTLRPETSNSFTVGVVLQPDFVPGLSITVDYYNILIRNAISQPVPGDLITGCFGDSNGSGITANSVNNPICALFRRNPVTGGLDGDPATTQGLLLPASNSGKILTDGIDLGVNYRRDLGFAKLNLSFNGNWTNRSKFQALVPGSVVPVGNPIGGGLALPTTGYRECVGYYSGNCGSPGSAGPSSAAGSIQPEFTWNQRTTLSIGDVDLSLLWRHLGSVQVEPGVTTFKGTIGAGALAGTDVDFGRIKAYDYFDFATRFGVNDNFDLTVTVTNLFDRQPPLVGGTVGSASFNSGNTYPSTYDALGRRFNVGARIKF</sequence>
<keyword evidence="5 13" id="KW-0732">Signal</keyword>
<keyword evidence="6 11" id="KW-0798">TonB box</keyword>
<proteinExistence type="inferred from homology"/>
<dbReference type="InterPro" id="IPR039426">
    <property type="entry name" value="TonB-dep_rcpt-like"/>
</dbReference>
<evidence type="ECO:0000256" key="4">
    <source>
        <dbReference type="ARBA" id="ARBA00022692"/>
    </source>
</evidence>
<keyword evidence="8 9" id="KW-0998">Cell outer membrane</keyword>
<feature type="short sequence motif" description="TonB C-terminal box" evidence="10">
    <location>
        <begin position="1057"/>
        <end position="1074"/>
    </location>
</feature>
<gene>
    <name evidence="16" type="ORF">COA17_02650</name>
</gene>
<feature type="region of interest" description="Disordered" evidence="12">
    <location>
        <begin position="30"/>
        <end position="69"/>
    </location>
</feature>
<evidence type="ECO:0000256" key="11">
    <source>
        <dbReference type="RuleBase" id="RU003357"/>
    </source>
</evidence>
<keyword evidence="16" id="KW-0675">Receptor</keyword>
<feature type="domain" description="TonB-dependent receptor-like beta-barrel" evidence="14">
    <location>
        <begin position="409"/>
        <end position="1032"/>
    </location>
</feature>
<evidence type="ECO:0000256" key="2">
    <source>
        <dbReference type="ARBA" id="ARBA00022448"/>
    </source>
</evidence>
<feature type="domain" description="TonB-dependent receptor plug" evidence="15">
    <location>
        <begin position="84"/>
        <end position="191"/>
    </location>
</feature>
<evidence type="ECO:0000313" key="16">
    <source>
        <dbReference type="EMBL" id="PCG10356.1"/>
    </source>
</evidence>
<keyword evidence="2 9" id="KW-0813">Transport</keyword>
<dbReference type="Gene3D" id="2.170.130.10">
    <property type="entry name" value="TonB-dependent receptor, plug domain"/>
    <property type="match status" value="1"/>
</dbReference>
<feature type="compositionally biased region" description="Polar residues" evidence="12">
    <location>
        <begin position="31"/>
        <end position="45"/>
    </location>
</feature>
<dbReference type="PROSITE" id="PS52016">
    <property type="entry name" value="TONB_DEPENDENT_REC_3"/>
    <property type="match status" value="1"/>
</dbReference>
<evidence type="ECO:0000313" key="17">
    <source>
        <dbReference type="Proteomes" id="UP000218784"/>
    </source>
</evidence>
<dbReference type="PANTHER" id="PTHR47234">
    <property type="match status" value="1"/>
</dbReference>
<protein>
    <submittedName>
        <fullName evidence="16">TonB-dependent receptor</fullName>
    </submittedName>
</protein>
<evidence type="ECO:0000256" key="6">
    <source>
        <dbReference type="ARBA" id="ARBA00023077"/>
    </source>
</evidence>
<organism evidence="16 17">
    <name type="scientific">Sphingomonas ginsenosidimutans</name>
    <dbReference type="NCBI Taxonomy" id="862134"/>
    <lineage>
        <taxon>Bacteria</taxon>
        <taxon>Pseudomonadati</taxon>
        <taxon>Pseudomonadota</taxon>
        <taxon>Alphaproteobacteria</taxon>
        <taxon>Sphingomonadales</taxon>
        <taxon>Sphingomonadaceae</taxon>
        <taxon>Sphingomonas</taxon>
    </lineage>
</organism>
<feature type="chain" id="PRO_5012269090" evidence="13">
    <location>
        <begin position="28"/>
        <end position="1074"/>
    </location>
</feature>
<dbReference type="RefSeq" id="WP_070321886.1">
    <property type="nucleotide sequence ID" value="NZ_JAIEOT010000107.1"/>
</dbReference>
<keyword evidence="4 9" id="KW-0812">Transmembrane</keyword>
<name>A0A2A4I0Q7_9SPHN</name>
<evidence type="ECO:0000259" key="15">
    <source>
        <dbReference type="Pfam" id="PF07715"/>
    </source>
</evidence>
<dbReference type="InterPro" id="IPR036942">
    <property type="entry name" value="Beta-barrel_TonB_sf"/>
</dbReference>
<dbReference type="Proteomes" id="UP000218784">
    <property type="component" value="Unassembled WGS sequence"/>
</dbReference>
<dbReference type="SUPFAM" id="SSF56935">
    <property type="entry name" value="Porins"/>
    <property type="match status" value="1"/>
</dbReference>
<evidence type="ECO:0000256" key="12">
    <source>
        <dbReference type="SAM" id="MobiDB-lite"/>
    </source>
</evidence>
<evidence type="ECO:0000256" key="3">
    <source>
        <dbReference type="ARBA" id="ARBA00022452"/>
    </source>
</evidence>
<comment type="similarity">
    <text evidence="9 11">Belongs to the TonB-dependent receptor family.</text>
</comment>
<comment type="subcellular location">
    <subcellularLocation>
        <location evidence="1 9">Cell outer membrane</location>
        <topology evidence="1 9">Multi-pass membrane protein</topology>
    </subcellularLocation>
</comment>
<dbReference type="AlphaFoldDB" id="A0A2A4I0Q7"/>
<feature type="compositionally biased region" description="Polar residues" evidence="12">
    <location>
        <begin position="52"/>
        <end position="67"/>
    </location>
</feature>
<evidence type="ECO:0000256" key="9">
    <source>
        <dbReference type="PROSITE-ProRule" id="PRU01360"/>
    </source>
</evidence>
<evidence type="ECO:0000256" key="10">
    <source>
        <dbReference type="PROSITE-ProRule" id="PRU10144"/>
    </source>
</evidence>
<evidence type="ECO:0000256" key="8">
    <source>
        <dbReference type="ARBA" id="ARBA00023237"/>
    </source>
</evidence>
<dbReference type="Pfam" id="PF07715">
    <property type="entry name" value="Plug"/>
    <property type="match status" value="1"/>
</dbReference>
<keyword evidence="7 9" id="KW-0472">Membrane</keyword>
<comment type="caution">
    <text evidence="16">The sequence shown here is derived from an EMBL/GenBank/DDBJ whole genome shotgun (WGS) entry which is preliminary data.</text>
</comment>
<feature type="signal peptide" evidence="13">
    <location>
        <begin position="1"/>
        <end position="27"/>
    </location>
</feature>
<accession>A0A2A4I0Q7</accession>
<dbReference type="PANTHER" id="PTHR47234:SF2">
    <property type="entry name" value="TONB-DEPENDENT RECEPTOR"/>
    <property type="match status" value="1"/>
</dbReference>